<keyword evidence="13" id="KW-1185">Reference proteome</keyword>
<dbReference type="InterPro" id="IPR003730">
    <property type="entry name" value="Cu_polyphenol_OxRdtase"/>
</dbReference>
<evidence type="ECO:0000256" key="4">
    <source>
        <dbReference type="ARBA" id="ARBA00022679"/>
    </source>
</evidence>
<proteinExistence type="inferred from homology"/>
<dbReference type="EMBL" id="JAGGLT010000021">
    <property type="protein sequence ID" value="MBP2072458.1"/>
    <property type="molecule type" value="Genomic_DNA"/>
</dbReference>
<comment type="catalytic activity">
    <reaction evidence="9">
        <text>adenosine + phosphate = alpha-D-ribose 1-phosphate + adenine</text>
        <dbReference type="Rhea" id="RHEA:27642"/>
        <dbReference type="ChEBI" id="CHEBI:16335"/>
        <dbReference type="ChEBI" id="CHEBI:16708"/>
        <dbReference type="ChEBI" id="CHEBI:43474"/>
        <dbReference type="ChEBI" id="CHEBI:57720"/>
        <dbReference type="EC" id="2.4.2.1"/>
    </reaction>
    <physiologicalReaction direction="left-to-right" evidence="9">
        <dbReference type="Rhea" id="RHEA:27643"/>
    </physiologicalReaction>
</comment>
<comment type="function">
    <text evidence="2">Purine nucleoside enzyme that catalyzes the phosphorolysis of adenosine and inosine nucleosides, yielding D-ribose 1-phosphate and the respective free bases, adenine and hypoxanthine. Also catalyzes the phosphorolysis of S-methyl-5'-thioadenosine into adenine and S-methyl-5-thio-alpha-D-ribose 1-phosphate. Also has adenosine deaminase activity.</text>
</comment>
<dbReference type="PANTHER" id="PTHR30616">
    <property type="entry name" value="UNCHARACTERIZED PROTEIN YFIH"/>
    <property type="match status" value="1"/>
</dbReference>
<dbReference type="Pfam" id="PF02578">
    <property type="entry name" value="Cu-oxidase_4"/>
    <property type="match status" value="1"/>
</dbReference>
<dbReference type="CDD" id="cd16833">
    <property type="entry name" value="YfiH"/>
    <property type="match status" value="1"/>
</dbReference>
<dbReference type="NCBIfam" id="TIGR00726">
    <property type="entry name" value="peptidoglycan editing factor PgeF"/>
    <property type="match status" value="1"/>
</dbReference>
<dbReference type="Proteomes" id="UP001166402">
    <property type="component" value="Unassembled WGS sequence"/>
</dbReference>
<dbReference type="SUPFAM" id="SSF64438">
    <property type="entry name" value="CNF1/YfiH-like putative cysteine hydrolases"/>
    <property type="match status" value="1"/>
</dbReference>
<keyword evidence="6" id="KW-0378">Hydrolase</keyword>
<evidence type="ECO:0000256" key="11">
    <source>
        <dbReference type="RuleBase" id="RU361274"/>
    </source>
</evidence>
<evidence type="ECO:0000256" key="8">
    <source>
        <dbReference type="ARBA" id="ARBA00047989"/>
    </source>
</evidence>
<evidence type="ECO:0000256" key="5">
    <source>
        <dbReference type="ARBA" id="ARBA00022723"/>
    </source>
</evidence>
<evidence type="ECO:0000256" key="6">
    <source>
        <dbReference type="ARBA" id="ARBA00022801"/>
    </source>
</evidence>
<evidence type="ECO:0000256" key="2">
    <source>
        <dbReference type="ARBA" id="ARBA00003215"/>
    </source>
</evidence>
<comment type="catalytic activity">
    <reaction evidence="8">
        <text>adenosine + H2O + H(+) = inosine + NH4(+)</text>
        <dbReference type="Rhea" id="RHEA:24408"/>
        <dbReference type="ChEBI" id="CHEBI:15377"/>
        <dbReference type="ChEBI" id="CHEBI:15378"/>
        <dbReference type="ChEBI" id="CHEBI:16335"/>
        <dbReference type="ChEBI" id="CHEBI:17596"/>
        <dbReference type="ChEBI" id="CHEBI:28938"/>
        <dbReference type="EC" id="3.5.4.4"/>
    </reaction>
    <physiologicalReaction direction="left-to-right" evidence="8">
        <dbReference type="Rhea" id="RHEA:24409"/>
    </physiologicalReaction>
</comment>
<name>A0ABS4NHH3_9THEO</name>
<dbReference type="Gene3D" id="3.60.140.10">
    <property type="entry name" value="CNF1/YfiH-like putative cysteine hydrolases"/>
    <property type="match status" value="1"/>
</dbReference>
<dbReference type="InterPro" id="IPR038371">
    <property type="entry name" value="Cu_polyphenol_OxRdtase_sf"/>
</dbReference>
<reference evidence="12" key="1">
    <citation type="submission" date="2021-03" db="EMBL/GenBank/DDBJ databases">
        <title>Genomic Encyclopedia of Type Strains, Phase IV (KMG-IV): sequencing the most valuable type-strain genomes for metagenomic binning, comparative biology and taxonomic classification.</title>
        <authorList>
            <person name="Goeker M."/>
        </authorList>
    </citation>
    <scope>NUCLEOTIDE SEQUENCE</scope>
    <source>
        <strain evidence="12">DSM 101588</strain>
    </source>
</reference>
<sequence length="277" mass="30760">MKGMMAMNRGFKRNEIDGVVFYTIPAFENTGKVKHLFSTRIGGISGGPYSSLNLSLTRYDAKESVYENFKRICHVANINYNDMVFSNQVHSDGIRIVNESDKGKNFGISDIKNADALMTNERGIPIVTFYADCTPLYFLDPVKNVIALVHAGWRGTVKEIGPKTVETMVTAFGSDKKDILAAIGPAIGVCCYEVGKDVADEISRLNIDIDDVLLDKGDGKWMLNLEMTNYYELINCGIKDKNITISGLCTSCNIDEFYSYRRDKGITGSMAAFMELI</sequence>
<keyword evidence="4" id="KW-0808">Transferase</keyword>
<evidence type="ECO:0000313" key="13">
    <source>
        <dbReference type="Proteomes" id="UP001166402"/>
    </source>
</evidence>
<evidence type="ECO:0000256" key="3">
    <source>
        <dbReference type="ARBA" id="ARBA00007353"/>
    </source>
</evidence>
<accession>A0ABS4NHH3</accession>
<keyword evidence="7" id="KW-0862">Zinc</keyword>
<protein>
    <recommendedName>
        <fullName evidence="11">Purine nucleoside phosphorylase</fullName>
    </recommendedName>
</protein>
<organism evidence="12 13">
    <name type="scientific">Thermoanaerobacterium butyriciformans</name>
    <dbReference type="NCBI Taxonomy" id="1702242"/>
    <lineage>
        <taxon>Bacteria</taxon>
        <taxon>Bacillati</taxon>
        <taxon>Bacillota</taxon>
        <taxon>Clostridia</taxon>
        <taxon>Thermoanaerobacterales</taxon>
        <taxon>Thermoanaerobacteraceae</taxon>
        <taxon>Thermoanaerobacterium</taxon>
    </lineage>
</organism>
<comment type="catalytic activity">
    <reaction evidence="10">
        <text>S-methyl-5'-thioadenosine + phosphate = 5-(methylsulfanyl)-alpha-D-ribose 1-phosphate + adenine</text>
        <dbReference type="Rhea" id="RHEA:11852"/>
        <dbReference type="ChEBI" id="CHEBI:16708"/>
        <dbReference type="ChEBI" id="CHEBI:17509"/>
        <dbReference type="ChEBI" id="CHEBI:43474"/>
        <dbReference type="ChEBI" id="CHEBI:58533"/>
        <dbReference type="EC" id="2.4.2.28"/>
    </reaction>
    <physiologicalReaction direction="left-to-right" evidence="10">
        <dbReference type="Rhea" id="RHEA:11853"/>
    </physiologicalReaction>
</comment>
<evidence type="ECO:0000313" key="12">
    <source>
        <dbReference type="EMBL" id="MBP2072458.1"/>
    </source>
</evidence>
<comment type="catalytic activity">
    <reaction evidence="1">
        <text>inosine + phosphate = alpha-D-ribose 1-phosphate + hypoxanthine</text>
        <dbReference type="Rhea" id="RHEA:27646"/>
        <dbReference type="ChEBI" id="CHEBI:17368"/>
        <dbReference type="ChEBI" id="CHEBI:17596"/>
        <dbReference type="ChEBI" id="CHEBI:43474"/>
        <dbReference type="ChEBI" id="CHEBI:57720"/>
        <dbReference type="EC" id="2.4.2.1"/>
    </reaction>
    <physiologicalReaction direction="left-to-right" evidence="1">
        <dbReference type="Rhea" id="RHEA:27647"/>
    </physiologicalReaction>
</comment>
<dbReference type="PANTHER" id="PTHR30616:SF2">
    <property type="entry name" value="PURINE NUCLEOSIDE PHOSPHORYLASE LACC1"/>
    <property type="match status" value="1"/>
</dbReference>
<evidence type="ECO:0000256" key="1">
    <source>
        <dbReference type="ARBA" id="ARBA00000553"/>
    </source>
</evidence>
<gene>
    <name evidence="12" type="ORF">J2Z80_001989</name>
</gene>
<evidence type="ECO:0000256" key="10">
    <source>
        <dbReference type="ARBA" id="ARBA00049893"/>
    </source>
</evidence>
<evidence type="ECO:0000256" key="7">
    <source>
        <dbReference type="ARBA" id="ARBA00022833"/>
    </source>
</evidence>
<keyword evidence="5" id="KW-0479">Metal-binding</keyword>
<dbReference type="InterPro" id="IPR011324">
    <property type="entry name" value="Cytotoxic_necrot_fac-like_cat"/>
</dbReference>
<comment type="similarity">
    <text evidence="3 11">Belongs to the purine nucleoside phosphorylase YfiH/LACC1 family.</text>
</comment>
<comment type="caution">
    <text evidence="12">The sequence shown here is derived from an EMBL/GenBank/DDBJ whole genome shotgun (WGS) entry which is preliminary data.</text>
</comment>
<evidence type="ECO:0000256" key="9">
    <source>
        <dbReference type="ARBA" id="ARBA00048968"/>
    </source>
</evidence>